<feature type="region of interest" description="Disordered" evidence="1">
    <location>
        <begin position="157"/>
        <end position="202"/>
    </location>
</feature>
<feature type="compositionally biased region" description="Acidic residues" evidence="1">
    <location>
        <begin position="157"/>
        <end position="172"/>
    </location>
</feature>
<proteinExistence type="predicted"/>
<comment type="caution">
    <text evidence="2">The sequence shown here is derived from an EMBL/GenBank/DDBJ whole genome shotgun (WGS) entry which is preliminary data.</text>
</comment>
<feature type="compositionally biased region" description="Basic and acidic residues" evidence="1">
    <location>
        <begin position="173"/>
        <end position="185"/>
    </location>
</feature>
<feature type="compositionally biased region" description="Acidic residues" evidence="1">
    <location>
        <begin position="186"/>
        <end position="195"/>
    </location>
</feature>
<dbReference type="GeneID" id="87875491"/>
<gene>
    <name evidence="2" type="ORF">B0T23DRAFT_390314</name>
</gene>
<reference evidence="2 3" key="1">
    <citation type="journal article" date="2023" name="Mol. Phylogenet. Evol.">
        <title>Genome-scale phylogeny and comparative genomics of the fungal order Sordariales.</title>
        <authorList>
            <person name="Hensen N."/>
            <person name="Bonometti L."/>
            <person name="Westerberg I."/>
            <person name="Brannstrom I.O."/>
            <person name="Guillou S."/>
            <person name="Cros-Aarteil S."/>
            <person name="Calhoun S."/>
            <person name="Haridas S."/>
            <person name="Kuo A."/>
            <person name="Mondo S."/>
            <person name="Pangilinan J."/>
            <person name="Riley R."/>
            <person name="LaButti K."/>
            <person name="Andreopoulos B."/>
            <person name="Lipzen A."/>
            <person name="Chen C."/>
            <person name="Yan M."/>
            <person name="Daum C."/>
            <person name="Ng V."/>
            <person name="Clum A."/>
            <person name="Steindorff A."/>
            <person name="Ohm R.A."/>
            <person name="Martin F."/>
            <person name="Silar P."/>
            <person name="Natvig D.O."/>
            <person name="Lalanne C."/>
            <person name="Gautier V."/>
            <person name="Ament-Velasquez S.L."/>
            <person name="Kruys A."/>
            <person name="Hutchinson M.I."/>
            <person name="Powell A.J."/>
            <person name="Barry K."/>
            <person name="Miller A.N."/>
            <person name="Grigoriev I.V."/>
            <person name="Debuchy R."/>
            <person name="Gladieux P."/>
            <person name="Hiltunen Thoren M."/>
            <person name="Johannesson H."/>
        </authorList>
    </citation>
    <scope>NUCLEOTIDE SEQUENCE [LARGE SCALE GENOMIC DNA]</scope>
    <source>
        <strain evidence="2 3">FGSC 10403</strain>
    </source>
</reference>
<evidence type="ECO:0008006" key="4">
    <source>
        <dbReference type="Google" id="ProtNLM"/>
    </source>
</evidence>
<dbReference type="RefSeq" id="XP_062688342.1">
    <property type="nucleotide sequence ID" value="XM_062837869.1"/>
</dbReference>
<organism evidence="2 3">
    <name type="scientific">Neurospora hispaniola</name>
    <dbReference type="NCBI Taxonomy" id="588809"/>
    <lineage>
        <taxon>Eukaryota</taxon>
        <taxon>Fungi</taxon>
        <taxon>Dikarya</taxon>
        <taxon>Ascomycota</taxon>
        <taxon>Pezizomycotina</taxon>
        <taxon>Sordariomycetes</taxon>
        <taxon>Sordariomycetidae</taxon>
        <taxon>Sordariales</taxon>
        <taxon>Sordariaceae</taxon>
        <taxon>Neurospora</taxon>
    </lineage>
</organism>
<keyword evidence="3" id="KW-1185">Reference proteome</keyword>
<protein>
    <recommendedName>
        <fullName evidence="4">F-box domain-containing protein</fullName>
    </recommendedName>
</protein>
<accession>A0AAJ0HYT6</accession>
<evidence type="ECO:0000313" key="2">
    <source>
        <dbReference type="EMBL" id="KAK3485438.1"/>
    </source>
</evidence>
<dbReference type="EMBL" id="JAULSX010000010">
    <property type="protein sequence ID" value="KAK3485438.1"/>
    <property type="molecule type" value="Genomic_DNA"/>
</dbReference>
<dbReference type="SUPFAM" id="SSF48403">
    <property type="entry name" value="Ankyrin repeat"/>
    <property type="match status" value="1"/>
</dbReference>
<dbReference type="Proteomes" id="UP001285908">
    <property type="component" value="Unassembled WGS sequence"/>
</dbReference>
<dbReference type="AlphaFoldDB" id="A0AAJ0HYT6"/>
<sequence>MALQQPSKISRTLESLPAEMLLQIAESTHSSADLARLAKTNKRLYCMLNPLLYKLDVRSGSSCALPWACQFGRLGTLKLVHEAGAPLNQIWASKKPLRELPSNPYRHSPEFYQKVALRLKDDKDNSVGSQDDGWLEISDVDLEGFTHDWEQDLLDQATEEAVEEEQSDEESDTERVVDEGPCEERYELEEEDPDSEDHFWPEDKDEAGQPLLKMASQDSRYTWRNDFFSLNRRPLKTEDDSLSGKPRRHPLFWWHPIDLAVYFGHKDIIRYLVANGIRVQHGMSRGLCRQRDISYACPDGGCDHHTLPLTTPGRLGHADFKYFVHTLLGLVACNETGQGRDMYHFLREVHGWNRMQMRFAGVMAWWG</sequence>
<evidence type="ECO:0000256" key="1">
    <source>
        <dbReference type="SAM" id="MobiDB-lite"/>
    </source>
</evidence>
<name>A0AAJ0HYT6_9PEZI</name>
<dbReference type="InterPro" id="IPR036770">
    <property type="entry name" value="Ankyrin_rpt-contain_sf"/>
</dbReference>
<evidence type="ECO:0000313" key="3">
    <source>
        <dbReference type="Proteomes" id="UP001285908"/>
    </source>
</evidence>